<dbReference type="VEuPathDB" id="PlasmoDB:PCYB_005010"/>
<gene>
    <name evidence="2" type="ORF">PCYB_005010</name>
</gene>
<dbReference type="EMBL" id="DF157746">
    <property type="protein sequence ID" value="GAB69752.1"/>
    <property type="molecule type" value="Genomic_DNA"/>
</dbReference>
<organism evidence="2 3">
    <name type="scientific">Plasmodium cynomolgi (strain B)</name>
    <dbReference type="NCBI Taxonomy" id="1120755"/>
    <lineage>
        <taxon>Eukaryota</taxon>
        <taxon>Sar</taxon>
        <taxon>Alveolata</taxon>
        <taxon>Apicomplexa</taxon>
        <taxon>Aconoidasida</taxon>
        <taxon>Haemosporida</taxon>
        <taxon>Plasmodiidae</taxon>
        <taxon>Plasmodium</taxon>
        <taxon>Plasmodium (Plasmodium)</taxon>
    </lineage>
</organism>
<evidence type="ECO:0000313" key="2">
    <source>
        <dbReference type="EMBL" id="GAB69752.1"/>
    </source>
</evidence>
<dbReference type="RefSeq" id="XP_004227970.1">
    <property type="nucleotide sequence ID" value="XM_004227922.1"/>
</dbReference>
<evidence type="ECO:0000313" key="3">
    <source>
        <dbReference type="Proteomes" id="UP000006319"/>
    </source>
</evidence>
<sequence>MYYLLFLFLRGLVLKNYLLKDFMNGCIKMLCIYDNIMMIANNKIKKLCARLVKYIKYTPKISNKEHLKDHHCNLLN</sequence>
<protein>
    <submittedName>
        <fullName evidence="2">CYIR protein</fullName>
    </submittedName>
</protein>
<dbReference type="GeneID" id="14696294"/>
<name>K6VJZ0_PLACD</name>
<evidence type="ECO:0000256" key="1">
    <source>
        <dbReference type="SAM" id="SignalP"/>
    </source>
</evidence>
<proteinExistence type="predicted"/>
<keyword evidence="1" id="KW-0732">Signal</keyword>
<feature type="signal peptide" evidence="1">
    <location>
        <begin position="1"/>
        <end position="15"/>
    </location>
</feature>
<dbReference type="Proteomes" id="UP000006319">
    <property type="component" value="Unassembled WGS sequence"/>
</dbReference>
<dbReference type="AlphaFoldDB" id="K6VJZ0"/>
<reference evidence="2 3" key="1">
    <citation type="journal article" date="2012" name="Nat. Genet.">
        <title>Plasmodium cynomolgi genome sequences provide insight into Plasmodium vivax and the monkey malaria clade.</title>
        <authorList>
            <person name="Tachibana S."/>
            <person name="Sullivan S.A."/>
            <person name="Kawai S."/>
            <person name="Nakamura S."/>
            <person name="Kim H.R."/>
            <person name="Goto N."/>
            <person name="Arisue N."/>
            <person name="Palacpac N.M.Q."/>
            <person name="Honma H."/>
            <person name="Yagi M."/>
            <person name="Tougan T."/>
            <person name="Katakai Y."/>
            <person name="Kaneko O."/>
            <person name="Mita T."/>
            <person name="Kita K."/>
            <person name="Yasutomi Y."/>
            <person name="Sutton P.L."/>
            <person name="Shakhbatyan R."/>
            <person name="Horii T."/>
            <person name="Yasunaga T."/>
            <person name="Barnwell J.W."/>
            <person name="Escalante A.A."/>
            <person name="Carlton J.M."/>
            <person name="Tanabe K."/>
        </authorList>
    </citation>
    <scope>NUCLEOTIDE SEQUENCE [LARGE SCALE GENOMIC DNA]</scope>
    <source>
        <strain evidence="2 3">B</strain>
    </source>
</reference>
<feature type="chain" id="PRO_5012949159" evidence="1">
    <location>
        <begin position="16"/>
        <end position="76"/>
    </location>
</feature>
<accession>K6VJZ0</accession>
<keyword evidence="3" id="KW-1185">Reference proteome</keyword>
<dbReference type="KEGG" id="pcy:PCYB_005010"/>